<evidence type="ECO:0000259" key="9">
    <source>
        <dbReference type="PROSITE" id="PS50928"/>
    </source>
</evidence>
<organism evidence="10 11">
    <name type="scientific">Enorma phocaeensis</name>
    <dbReference type="NCBI Taxonomy" id="1871019"/>
    <lineage>
        <taxon>Bacteria</taxon>
        <taxon>Bacillati</taxon>
        <taxon>Actinomycetota</taxon>
        <taxon>Coriobacteriia</taxon>
        <taxon>Coriobacteriales</taxon>
        <taxon>Coriobacteriaceae</taxon>
        <taxon>Enorma</taxon>
    </lineage>
</organism>
<evidence type="ECO:0000256" key="2">
    <source>
        <dbReference type="ARBA" id="ARBA00022448"/>
    </source>
</evidence>
<feature type="transmembrane region" description="Helical" evidence="7">
    <location>
        <begin position="153"/>
        <end position="179"/>
    </location>
</feature>
<accession>A0ABT7VCT4</accession>
<dbReference type="InterPro" id="IPR000515">
    <property type="entry name" value="MetI-like"/>
</dbReference>
<dbReference type="CDD" id="cd06261">
    <property type="entry name" value="TM_PBP2"/>
    <property type="match status" value="1"/>
</dbReference>
<feature type="region of interest" description="Disordered" evidence="8">
    <location>
        <begin position="228"/>
        <end position="251"/>
    </location>
</feature>
<evidence type="ECO:0000313" key="10">
    <source>
        <dbReference type="EMBL" id="MDM8275684.1"/>
    </source>
</evidence>
<feature type="transmembrane region" description="Helical" evidence="7">
    <location>
        <begin position="59"/>
        <end position="83"/>
    </location>
</feature>
<name>A0ABT7VCT4_9ACTN</name>
<sequence length="251" mass="26779">MPNELVAFVNEYGELLLEGTVATVIMLLVPTIISYMIGVALGVVLYLTAPGSLRPHPKLNAVLGWVVNICRSFPFIILMISIIPVTRIIMGTSTGIMGTIPPLVLSTSPFIARMVEQSLAEVPRASVEAVEACGASTPRIVFSALLPEALPSIVRGVAVTLIAVLGYTAIAGAVGAGGLGDIAIRYGYYRYQTEVMIAAIVILVIIVQVIQSVCDVVARKVDHRSQAAVSASEKRSRRDRSRAMRANVGRH</sequence>
<evidence type="ECO:0000256" key="8">
    <source>
        <dbReference type="SAM" id="MobiDB-lite"/>
    </source>
</evidence>
<evidence type="ECO:0000313" key="11">
    <source>
        <dbReference type="Proteomes" id="UP001529421"/>
    </source>
</evidence>
<dbReference type="PANTHER" id="PTHR30450:SF1">
    <property type="entry name" value="D-METHIONINE TRANSPORT SYSTEM PERMEASE PROTEIN METI-RELATED"/>
    <property type="match status" value="1"/>
</dbReference>
<comment type="caution">
    <text evidence="10">The sequence shown here is derived from an EMBL/GenBank/DDBJ whole genome shotgun (WGS) entry which is preliminary data.</text>
</comment>
<dbReference type="Proteomes" id="UP001529421">
    <property type="component" value="Unassembled WGS sequence"/>
</dbReference>
<comment type="similarity">
    <text evidence="7">Belongs to the binding-protein-dependent transport system permease family.</text>
</comment>
<dbReference type="InterPro" id="IPR035906">
    <property type="entry name" value="MetI-like_sf"/>
</dbReference>
<feature type="domain" description="ABC transmembrane type-1" evidence="9">
    <location>
        <begin position="20"/>
        <end position="214"/>
    </location>
</feature>
<keyword evidence="5 7" id="KW-1133">Transmembrane helix</keyword>
<evidence type="ECO:0000256" key="6">
    <source>
        <dbReference type="ARBA" id="ARBA00023136"/>
    </source>
</evidence>
<evidence type="ECO:0000256" key="5">
    <source>
        <dbReference type="ARBA" id="ARBA00022989"/>
    </source>
</evidence>
<keyword evidence="4 7" id="KW-0812">Transmembrane</keyword>
<feature type="transmembrane region" description="Helical" evidence="7">
    <location>
        <begin position="20"/>
        <end position="47"/>
    </location>
</feature>
<dbReference type="SUPFAM" id="SSF161098">
    <property type="entry name" value="MetI-like"/>
    <property type="match status" value="1"/>
</dbReference>
<evidence type="ECO:0000256" key="1">
    <source>
        <dbReference type="ARBA" id="ARBA00004651"/>
    </source>
</evidence>
<dbReference type="RefSeq" id="WP_289545894.1">
    <property type="nucleotide sequence ID" value="NZ_JAUDDZ010000016.1"/>
</dbReference>
<dbReference type="EMBL" id="JAUDDZ010000016">
    <property type="protein sequence ID" value="MDM8275684.1"/>
    <property type="molecule type" value="Genomic_DNA"/>
</dbReference>
<keyword evidence="11" id="KW-1185">Reference proteome</keyword>
<keyword evidence="2 7" id="KW-0813">Transport</keyword>
<keyword evidence="3" id="KW-1003">Cell membrane</keyword>
<keyword evidence="6 7" id="KW-0472">Membrane</keyword>
<feature type="transmembrane region" description="Helical" evidence="7">
    <location>
        <begin position="191"/>
        <end position="210"/>
    </location>
</feature>
<evidence type="ECO:0000256" key="3">
    <source>
        <dbReference type="ARBA" id="ARBA00022475"/>
    </source>
</evidence>
<reference evidence="11" key="1">
    <citation type="submission" date="2023-06" db="EMBL/GenBank/DDBJ databases">
        <title>Identification and characterization of horizontal gene transfer across gut microbiota members of farm animals based on homology search.</title>
        <authorList>
            <person name="Zeman M."/>
            <person name="Kubasova T."/>
            <person name="Jahodarova E."/>
            <person name="Nykrynova M."/>
            <person name="Rychlik I."/>
        </authorList>
    </citation>
    <scope>NUCLEOTIDE SEQUENCE [LARGE SCALE GENOMIC DNA]</scope>
    <source>
        <strain evidence="11">154_Feed</strain>
    </source>
</reference>
<dbReference type="InterPro" id="IPR051322">
    <property type="entry name" value="AA_ABC_Transporter_Permease"/>
</dbReference>
<dbReference type="Pfam" id="PF00528">
    <property type="entry name" value="BPD_transp_1"/>
    <property type="match status" value="1"/>
</dbReference>
<dbReference type="PROSITE" id="PS50928">
    <property type="entry name" value="ABC_TM1"/>
    <property type="match status" value="1"/>
</dbReference>
<gene>
    <name evidence="10" type="ORF">QUW28_09305</name>
</gene>
<comment type="subcellular location">
    <subcellularLocation>
        <location evidence="1 7">Cell membrane</location>
        <topology evidence="1 7">Multi-pass membrane protein</topology>
    </subcellularLocation>
</comment>
<dbReference type="Gene3D" id="1.10.3720.10">
    <property type="entry name" value="MetI-like"/>
    <property type="match status" value="1"/>
</dbReference>
<dbReference type="PANTHER" id="PTHR30450">
    <property type="entry name" value="ABC TRANSPORTER PERMEASE"/>
    <property type="match status" value="1"/>
</dbReference>
<evidence type="ECO:0000256" key="7">
    <source>
        <dbReference type="RuleBase" id="RU363032"/>
    </source>
</evidence>
<proteinExistence type="inferred from homology"/>
<evidence type="ECO:0000256" key="4">
    <source>
        <dbReference type="ARBA" id="ARBA00022692"/>
    </source>
</evidence>
<protein>
    <submittedName>
        <fullName evidence="10">Methionine ABC transporter permease</fullName>
    </submittedName>
</protein>